<evidence type="ECO:0000313" key="8">
    <source>
        <dbReference type="EMBL" id="CAG9858969.1"/>
    </source>
</evidence>
<evidence type="ECO:0000256" key="5">
    <source>
        <dbReference type="PROSITE-ProRule" id="PRU00176"/>
    </source>
</evidence>
<dbReference type="InterPro" id="IPR000504">
    <property type="entry name" value="RRM_dom"/>
</dbReference>
<keyword evidence="9" id="KW-1185">Reference proteome</keyword>
<dbReference type="PANTHER" id="PTHR23236">
    <property type="entry name" value="EUKARYOTIC TRANSLATION INITIATION FACTOR 4B/4H"/>
    <property type="match status" value="1"/>
</dbReference>
<dbReference type="SUPFAM" id="SSF54928">
    <property type="entry name" value="RNA-binding domain, RBD"/>
    <property type="match status" value="2"/>
</dbReference>
<gene>
    <name evidence="8" type="ORF">PHYEVI_LOCUS5355</name>
</gene>
<dbReference type="InterPro" id="IPR035979">
    <property type="entry name" value="RBD_domain_sf"/>
</dbReference>
<evidence type="ECO:0000256" key="6">
    <source>
        <dbReference type="SAM" id="MobiDB-lite"/>
    </source>
</evidence>
<proteinExistence type="inferred from homology"/>
<protein>
    <recommendedName>
        <fullName evidence="7">RRM domain-containing protein</fullName>
    </recommendedName>
</protein>
<feature type="compositionally biased region" description="Basic and acidic residues" evidence="6">
    <location>
        <begin position="83"/>
        <end position="105"/>
    </location>
</feature>
<evidence type="ECO:0000256" key="1">
    <source>
        <dbReference type="ARBA" id="ARBA00004604"/>
    </source>
</evidence>
<dbReference type="EMBL" id="OU900095">
    <property type="protein sequence ID" value="CAG9858969.1"/>
    <property type="molecule type" value="Genomic_DNA"/>
</dbReference>
<dbReference type="InterPro" id="IPR012677">
    <property type="entry name" value="Nucleotide-bd_a/b_plait_sf"/>
</dbReference>
<dbReference type="Pfam" id="PF00076">
    <property type="entry name" value="RRM_1"/>
    <property type="match status" value="2"/>
</dbReference>
<evidence type="ECO:0000256" key="3">
    <source>
        <dbReference type="ARBA" id="ARBA00022884"/>
    </source>
</evidence>
<sequence length="395" mass="44198">MEYSVGSLADLITSQKQPKQSKVKKIKRKVQATEDDTVESQTNSKLNGKAQSIEAETNGIESKTKISKKRKSANASPASPKKLKIESDEGDKETSDAESGDKETSDAESEDNETEEPTAVKKEKFAPTPEELARTIFIGNVPVKTTKTDLKKRFKKYGKIDSIRIRGVAVADPKLSKKVAVIKKKFHPDRQSVYSYIKFVEEESARKALQENGTLFENHHLSVQPGNVKQERDESKAIFIGNLSFKAEEEDLWKLFASCGPISHIRIIRDRVTGMGKGFAYINFHDSDAVQLALEMENVMLCNRELRIKPSSASSAKKNQNRANVKQRWRNKNKTPANGTNDDKSSSNGDEKPVSIEKSDFQGTKFNVKKKKKVNKGNLKKKLNVKKVAPIAKQE</sequence>
<feature type="compositionally biased region" description="Basic and acidic residues" evidence="6">
    <location>
        <begin position="341"/>
        <end position="360"/>
    </location>
</feature>
<dbReference type="Proteomes" id="UP001153712">
    <property type="component" value="Chromosome 2"/>
</dbReference>
<dbReference type="SMART" id="SM00360">
    <property type="entry name" value="RRM"/>
    <property type="match status" value="2"/>
</dbReference>
<organism evidence="8 9">
    <name type="scientific">Phyllotreta striolata</name>
    <name type="common">Striped flea beetle</name>
    <name type="synonym">Crioceris striolata</name>
    <dbReference type="NCBI Taxonomy" id="444603"/>
    <lineage>
        <taxon>Eukaryota</taxon>
        <taxon>Metazoa</taxon>
        <taxon>Ecdysozoa</taxon>
        <taxon>Arthropoda</taxon>
        <taxon>Hexapoda</taxon>
        <taxon>Insecta</taxon>
        <taxon>Pterygota</taxon>
        <taxon>Neoptera</taxon>
        <taxon>Endopterygota</taxon>
        <taxon>Coleoptera</taxon>
        <taxon>Polyphaga</taxon>
        <taxon>Cucujiformia</taxon>
        <taxon>Chrysomeloidea</taxon>
        <taxon>Chrysomelidae</taxon>
        <taxon>Galerucinae</taxon>
        <taxon>Alticini</taxon>
        <taxon>Phyllotreta</taxon>
    </lineage>
</organism>
<dbReference type="Gene3D" id="3.30.70.330">
    <property type="match status" value="2"/>
</dbReference>
<evidence type="ECO:0000259" key="7">
    <source>
        <dbReference type="PROSITE" id="PS50102"/>
    </source>
</evidence>
<feature type="compositionally biased region" description="Polar residues" evidence="6">
    <location>
        <begin position="39"/>
        <end position="50"/>
    </location>
</feature>
<feature type="compositionally biased region" description="Basic residues" evidence="6">
    <location>
        <begin position="367"/>
        <end position="385"/>
    </location>
</feature>
<dbReference type="PANTHER" id="PTHR23236:SF25">
    <property type="entry name" value="RNA-BINDING PROTEIN 34"/>
    <property type="match status" value="1"/>
</dbReference>
<accession>A0A9N9TNW3</accession>
<feature type="region of interest" description="Disordered" evidence="6">
    <location>
        <begin position="311"/>
        <end position="395"/>
    </location>
</feature>
<name>A0A9N9TNW3_PHYSR</name>
<feature type="domain" description="RRM" evidence="7">
    <location>
        <begin position="134"/>
        <end position="228"/>
    </location>
</feature>
<dbReference type="InterPro" id="IPR034221">
    <property type="entry name" value="RBM34_RRM2"/>
</dbReference>
<evidence type="ECO:0000256" key="4">
    <source>
        <dbReference type="ARBA" id="ARBA00023242"/>
    </source>
</evidence>
<comment type="similarity">
    <text evidence="2">Belongs to the RRM RBM34 family.</text>
</comment>
<keyword evidence="3 5" id="KW-0694">RNA-binding</keyword>
<evidence type="ECO:0000256" key="2">
    <source>
        <dbReference type="ARBA" id="ARBA00007077"/>
    </source>
</evidence>
<reference evidence="8" key="1">
    <citation type="submission" date="2022-01" db="EMBL/GenBank/DDBJ databases">
        <authorList>
            <person name="King R."/>
        </authorList>
    </citation>
    <scope>NUCLEOTIDE SEQUENCE</scope>
</reference>
<feature type="compositionally biased region" description="Acidic residues" evidence="6">
    <location>
        <begin position="106"/>
        <end position="116"/>
    </location>
</feature>
<keyword evidence="4" id="KW-0539">Nucleus</keyword>
<comment type="subcellular location">
    <subcellularLocation>
        <location evidence="1">Nucleus</location>
        <location evidence="1">Nucleolus</location>
    </subcellularLocation>
</comment>
<evidence type="ECO:0000313" key="9">
    <source>
        <dbReference type="Proteomes" id="UP001153712"/>
    </source>
</evidence>
<dbReference type="OrthoDB" id="442677at2759"/>
<dbReference type="AlphaFoldDB" id="A0A9N9TNW3"/>
<feature type="compositionally biased region" description="Basic residues" evidence="6">
    <location>
        <begin position="19"/>
        <end position="30"/>
    </location>
</feature>
<dbReference type="CDD" id="cd12394">
    <property type="entry name" value="RRM1_RBM34"/>
    <property type="match status" value="1"/>
</dbReference>
<feature type="domain" description="RRM" evidence="7">
    <location>
        <begin position="236"/>
        <end position="313"/>
    </location>
</feature>
<dbReference type="CDD" id="cd12395">
    <property type="entry name" value="RRM2_RBM34"/>
    <property type="match status" value="1"/>
</dbReference>
<feature type="region of interest" description="Disordered" evidence="6">
    <location>
        <begin position="1"/>
        <end position="126"/>
    </location>
</feature>
<dbReference type="PROSITE" id="PS50102">
    <property type="entry name" value="RRM"/>
    <property type="match status" value="2"/>
</dbReference>
<dbReference type="GO" id="GO:0003723">
    <property type="term" value="F:RNA binding"/>
    <property type="evidence" value="ECO:0007669"/>
    <property type="project" value="UniProtKB-UniRule"/>
</dbReference>
<feature type="compositionally biased region" description="Polar residues" evidence="6">
    <location>
        <begin position="311"/>
        <end position="324"/>
    </location>
</feature>